<organism evidence="14 15">
    <name type="scientific">Cinchona calisaya</name>
    <dbReference type="NCBI Taxonomy" id="153742"/>
    <lineage>
        <taxon>Eukaryota</taxon>
        <taxon>Viridiplantae</taxon>
        <taxon>Streptophyta</taxon>
        <taxon>Embryophyta</taxon>
        <taxon>Tracheophyta</taxon>
        <taxon>Spermatophyta</taxon>
        <taxon>Magnoliopsida</taxon>
        <taxon>eudicotyledons</taxon>
        <taxon>Gunneridae</taxon>
        <taxon>Pentapetalae</taxon>
        <taxon>asterids</taxon>
        <taxon>lamiids</taxon>
        <taxon>Gentianales</taxon>
        <taxon>Rubiaceae</taxon>
        <taxon>Cinchonoideae</taxon>
        <taxon>Cinchoneae</taxon>
        <taxon>Cinchona</taxon>
    </lineage>
</organism>
<comment type="caution">
    <text evidence="14">The sequence shown here is derived from an EMBL/GenBank/DDBJ whole genome shotgun (WGS) entry which is preliminary data.</text>
</comment>
<dbReference type="CDD" id="cd02440">
    <property type="entry name" value="AdoMet_MTases"/>
    <property type="match status" value="1"/>
</dbReference>
<dbReference type="PANTHER" id="PTHR10631:SF3">
    <property type="entry name" value="TRNA (GUANINE(26)-N(2))-DIMETHYLTRANSFERASE"/>
    <property type="match status" value="1"/>
</dbReference>
<comment type="catalytic activity">
    <reaction evidence="10 12">
        <text>guanosine(26) in tRNA + 2 S-adenosyl-L-methionine = N(2)-dimethylguanosine(26) in tRNA + 2 S-adenosyl-L-homocysteine + 2 H(+)</text>
        <dbReference type="Rhea" id="RHEA:43140"/>
        <dbReference type="Rhea" id="RHEA-COMP:10359"/>
        <dbReference type="Rhea" id="RHEA-COMP:10360"/>
        <dbReference type="ChEBI" id="CHEBI:15378"/>
        <dbReference type="ChEBI" id="CHEBI:57856"/>
        <dbReference type="ChEBI" id="CHEBI:59789"/>
        <dbReference type="ChEBI" id="CHEBI:74269"/>
        <dbReference type="ChEBI" id="CHEBI:74513"/>
        <dbReference type="EC" id="2.1.1.216"/>
    </reaction>
</comment>
<dbReference type="GO" id="GO:0032259">
    <property type="term" value="P:methylation"/>
    <property type="evidence" value="ECO:0007669"/>
    <property type="project" value="UniProtKB-UniRule"/>
</dbReference>
<dbReference type="Proteomes" id="UP001630127">
    <property type="component" value="Unassembled WGS sequence"/>
</dbReference>
<keyword evidence="4 12" id="KW-0949">S-adenosyl-L-methionine</keyword>
<comment type="function">
    <text evidence="11">Dimethylates a single guanine residue at position 26 of most tRNAs using S-adenosyl-L-methionine as donor of the methyl groups.</text>
</comment>
<evidence type="ECO:0000256" key="13">
    <source>
        <dbReference type="SAM" id="MobiDB-lite"/>
    </source>
</evidence>
<dbReference type="InterPro" id="IPR042296">
    <property type="entry name" value="tRNA_met_Trm1_C"/>
</dbReference>
<dbReference type="GO" id="GO:0046872">
    <property type="term" value="F:metal ion binding"/>
    <property type="evidence" value="ECO:0007669"/>
    <property type="project" value="UniProtKB-KW"/>
</dbReference>
<evidence type="ECO:0000256" key="6">
    <source>
        <dbReference type="ARBA" id="ARBA00022723"/>
    </source>
</evidence>
<dbReference type="PANTHER" id="PTHR10631">
    <property type="entry name" value="N 2 ,N 2 -DIMETHYLGUANOSINE TRNA METHYLTRANSFERASE"/>
    <property type="match status" value="1"/>
</dbReference>
<dbReference type="FunFam" id="3.40.50.150:FF:000114">
    <property type="entry name" value="tRNA (guanine(26)-N(2))-dimethyltransferase"/>
    <property type="match status" value="1"/>
</dbReference>
<evidence type="ECO:0000256" key="3">
    <source>
        <dbReference type="ARBA" id="ARBA00022679"/>
    </source>
</evidence>
<dbReference type="EMBL" id="JBJUIK010000006">
    <property type="protein sequence ID" value="KAL3525828.1"/>
    <property type="molecule type" value="Genomic_DNA"/>
</dbReference>
<evidence type="ECO:0000256" key="2">
    <source>
        <dbReference type="ARBA" id="ARBA00022603"/>
    </source>
</evidence>
<dbReference type="InterPro" id="IPR002905">
    <property type="entry name" value="Trm1"/>
</dbReference>
<gene>
    <name evidence="14" type="ORF">ACH5RR_014200</name>
</gene>
<dbReference type="GO" id="GO:0160104">
    <property type="term" value="F:tRNA (guanine(26)-N2)-dimethyltransferase activity"/>
    <property type="evidence" value="ECO:0007669"/>
    <property type="project" value="UniProtKB-UniRule"/>
</dbReference>
<dbReference type="EC" id="2.1.1.216" evidence="9 12"/>
<evidence type="ECO:0000256" key="12">
    <source>
        <dbReference type="PROSITE-ProRule" id="PRU00958"/>
    </source>
</evidence>
<evidence type="ECO:0000256" key="10">
    <source>
        <dbReference type="ARBA" id="ARBA00051897"/>
    </source>
</evidence>
<evidence type="ECO:0000313" key="14">
    <source>
        <dbReference type="EMBL" id="KAL3525828.1"/>
    </source>
</evidence>
<feature type="compositionally biased region" description="Basic and acidic residues" evidence="13">
    <location>
        <begin position="120"/>
        <end position="129"/>
    </location>
</feature>
<dbReference type="AlphaFoldDB" id="A0ABD3A816"/>
<evidence type="ECO:0000256" key="8">
    <source>
        <dbReference type="ARBA" id="ARBA00022884"/>
    </source>
</evidence>
<dbReference type="FunFam" id="3.30.56.70:FF:000001">
    <property type="entry name" value="tRNA (guanine(26)-N(2))-dimethyltransferase"/>
    <property type="match status" value="1"/>
</dbReference>
<dbReference type="SUPFAM" id="SSF53335">
    <property type="entry name" value="S-adenosyl-L-methionine-dependent methyltransferases"/>
    <property type="match status" value="1"/>
</dbReference>
<keyword evidence="3 12" id="KW-0808">Transferase</keyword>
<dbReference type="PROSITE" id="PS51626">
    <property type="entry name" value="SAM_MT_TRM1"/>
    <property type="match status" value="1"/>
</dbReference>
<name>A0ABD3A816_9GENT</name>
<feature type="region of interest" description="Disordered" evidence="13">
    <location>
        <begin position="1"/>
        <end position="22"/>
    </location>
</feature>
<feature type="compositionally biased region" description="Polar residues" evidence="13">
    <location>
        <begin position="102"/>
        <end position="114"/>
    </location>
</feature>
<keyword evidence="5 12" id="KW-0819">tRNA processing</keyword>
<feature type="region of interest" description="Disordered" evidence="13">
    <location>
        <begin position="575"/>
        <end position="595"/>
    </location>
</feature>
<keyword evidence="2 12" id="KW-0489">Methyltransferase</keyword>
<sequence length="595" mass="65478">MGAGGEKTGDEEKQQKETSKAASFDLNDYTVIKEGEAEILMHAKNEVFYNKTQVNNRDMSIAVLRAFVEKRKLEHEALLSKRTKSAAKVSDKPVDKPEASVKSISKDGNSNGQCEASEEAPEHESCSKTEKMVNNLEEKNRGELKQPRVLEALSASGLRALRYAREVEGIGEVVALDNDKDAVEACRRNIKFNGSVACSKVDSHLADARVYMLTHPKEFDVVDLDPYGSPSIFLDSAVQSVVDGGILMCTATDMAVLCGGNGEVCYSKYGSYPLRGKYCHEMALRILLASIESHANRYKRYIVPVLSVQMDFYVRVFVRVYTSASAMKNTPLKLSYVYQCTGCDSFHLQPIGRTVTKNTSVRYLPGFAPIVPQECSDCGKKYNMGGPIWSAPIHDQEWVTSIIEDVKSMKDLYPAYNRISAVLTTISEELPDIPLFLSLHNLCATLKCTSPSAVIFRSAVINAGYRISGTHVNPLGLKTDAPMDVIWDIMRCWVKNHPVKAQPPDQAGSVILAKEPVLQANFARAVASLSKAQAKKVARFLPNPERHWGPKLRAGRQITSKHVSLLGADAVNGAINHEDSDEPAAKQREASCIAD</sequence>
<evidence type="ECO:0000256" key="5">
    <source>
        <dbReference type="ARBA" id="ARBA00022694"/>
    </source>
</evidence>
<keyword evidence="6" id="KW-0479">Metal-binding</keyword>
<protein>
    <recommendedName>
        <fullName evidence="9 12">tRNA (guanine(26)-N(2))-dimethyltransferase</fullName>
        <ecNumber evidence="9 12">2.1.1.216</ecNumber>
    </recommendedName>
</protein>
<keyword evidence="7" id="KW-0862">Zinc</keyword>
<dbReference type="GO" id="GO:0008033">
    <property type="term" value="P:tRNA processing"/>
    <property type="evidence" value="ECO:0007669"/>
    <property type="project" value="UniProtKB-UniRule"/>
</dbReference>
<dbReference type="Gene3D" id="3.30.56.70">
    <property type="entry name" value="N2,N2-dimethylguanosine tRNA methyltransferase, C-terminal domain"/>
    <property type="match status" value="1"/>
</dbReference>
<dbReference type="Pfam" id="PF02005">
    <property type="entry name" value="TRM"/>
    <property type="match status" value="1"/>
</dbReference>
<comment type="similarity">
    <text evidence="12">Belongs to the class I-like SAM-binding methyltransferase superfamily. Trm1 family.</text>
</comment>
<keyword evidence="1 12" id="KW-0820">tRNA-binding</keyword>
<feature type="compositionally biased region" description="Basic and acidic residues" evidence="13">
    <location>
        <begin position="89"/>
        <end position="99"/>
    </location>
</feature>
<evidence type="ECO:0000256" key="11">
    <source>
        <dbReference type="ARBA" id="ARBA00053297"/>
    </source>
</evidence>
<keyword evidence="15" id="KW-1185">Reference proteome</keyword>
<proteinExistence type="inferred from homology"/>
<dbReference type="InterPro" id="IPR029063">
    <property type="entry name" value="SAM-dependent_MTases_sf"/>
</dbReference>
<evidence type="ECO:0000256" key="7">
    <source>
        <dbReference type="ARBA" id="ARBA00022833"/>
    </source>
</evidence>
<evidence type="ECO:0000313" key="15">
    <source>
        <dbReference type="Proteomes" id="UP001630127"/>
    </source>
</evidence>
<feature type="compositionally biased region" description="Basic and acidic residues" evidence="13">
    <location>
        <begin position="7"/>
        <end position="19"/>
    </location>
</feature>
<accession>A0ABD3A816</accession>
<evidence type="ECO:0000256" key="9">
    <source>
        <dbReference type="ARBA" id="ARBA00039099"/>
    </source>
</evidence>
<dbReference type="NCBIfam" id="TIGR00308">
    <property type="entry name" value="TRM1"/>
    <property type="match status" value="1"/>
</dbReference>
<evidence type="ECO:0000256" key="1">
    <source>
        <dbReference type="ARBA" id="ARBA00022555"/>
    </source>
</evidence>
<feature type="region of interest" description="Disordered" evidence="13">
    <location>
        <begin position="82"/>
        <end position="129"/>
    </location>
</feature>
<dbReference type="GO" id="GO:0000049">
    <property type="term" value="F:tRNA binding"/>
    <property type="evidence" value="ECO:0007669"/>
    <property type="project" value="UniProtKB-UniRule"/>
</dbReference>
<evidence type="ECO:0000256" key="4">
    <source>
        <dbReference type="ARBA" id="ARBA00022691"/>
    </source>
</evidence>
<dbReference type="Gene3D" id="3.40.50.150">
    <property type="entry name" value="Vaccinia Virus protein VP39"/>
    <property type="match status" value="1"/>
</dbReference>
<reference evidence="14 15" key="1">
    <citation type="submission" date="2024-11" db="EMBL/GenBank/DDBJ databases">
        <title>A near-complete genome assembly of Cinchona calisaya.</title>
        <authorList>
            <person name="Lian D.C."/>
            <person name="Zhao X.W."/>
            <person name="Wei L."/>
        </authorList>
    </citation>
    <scope>NUCLEOTIDE SEQUENCE [LARGE SCALE GENOMIC DNA]</scope>
    <source>
        <tissue evidence="14">Nenye</tissue>
    </source>
</reference>
<keyword evidence="8 12" id="KW-0694">RNA-binding</keyword>